<dbReference type="RefSeq" id="WP_185658604.1">
    <property type="nucleotide sequence ID" value="NZ_CAWPOO010000001.1"/>
</dbReference>
<dbReference type="PANTHER" id="PTHR43214">
    <property type="entry name" value="TWO-COMPONENT RESPONSE REGULATOR"/>
    <property type="match status" value="1"/>
</dbReference>
<dbReference type="SUPFAM" id="SSF52172">
    <property type="entry name" value="CheY-like"/>
    <property type="match status" value="1"/>
</dbReference>
<dbReference type="InterPro" id="IPR001789">
    <property type="entry name" value="Sig_transdc_resp-reg_receiver"/>
</dbReference>
<dbReference type="Pfam" id="PF00196">
    <property type="entry name" value="GerE"/>
    <property type="match status" value="1"/>
</dbReference>
<evidence type="ECO:0000313" key="7">
    <source>
        <dbReference type="Proteomes" id="UP000526501"/>
    </source>
</evidence>
<sequence length="211" mass="23695">MKVVLIEDQILFRELTESIVRTDFGLDVVGQFEDGEEGLQACLDLQPDLVILDLKIKKLGGLTVFNRIKDRTPECKVILVSAHFTPEIVKNTVERGVNGLVTKNSSIESLKDAIGQILKGAVYYSPEAYKLLRQPITNKDYNDSLKMLTPRETDVLQMVGEGYSSKEIARSFNLSVRTIDAHRSNIMRKLNLRGATDMTRLAVKLKLVSQD</sequence>
<dbReference type="AlphaFoldDB" id="A0A7X1E6I0"/>
<feature type="domain" description="Response regulatory" evidence="5">
    <location>
        <begin position="2"/>
        <end position="118"/>
    </location>
</feature>
<dbReference type="PROSITE" id="PS50110">
    <property type="entry name" value="RESPONSE_REGULATORY"/>
    <property type="match status" value="1"/>
</dbReference>
<evidence type="ECO:0000256" key="1">
    <source>
        <dbReference type="ARBA" id="ARBA00022553"/>
    </source>
</evidence>
<dbReference type="PRINTS" id="PR00038">
    <property type="entry name" value="HTHLUXR"/>
</dbReference>
<gene>
    <name evidence="6" type="ORF">H5P27_01460</name>
</gene>
<feature type="modified residue" description="4-aspartylphosphate" evidence="3">
    <location>
        <position position="53"/>
    </location>
</feature>
<evidence type="ECO:0000313" key="6">
    <source>
        <dbReference type="EMBL" id="MBC2604715.1"/>
    </source>
</evidence>
<dbReference type="GO" id="GO:0000160">
    <property type="term" value="P:phosphorelay signal transduction system"/>
    <property type="evidence" value="ECO:0007669"/>
    <property type="project" value="InterPro"/>
</dbReference>
<protein>
    <submittedName>
        <fullName evidence="6">Response regulator transcription factor</fullName>
    </submittedName>
</protein>
<organism evidence="6 7">
    <name type="scientific">Pelagicoccus albus</name>
    <dbReference type="NCBI Taxonomy" id="415222"/>
    <lineage>
        <taxon>Bacteria</taxon>
        <taxon>Pseudomonadati</taxon>
        <taxon>Verrucomicrobiota</taxon>
        <taxon>Opitutia</taxon>
        <taxon>Puniceicoccales</taxon>
        <taxon>Pelagicoccaceae</taxon>
        <taxon>Pelagicoccus</taxon>
    </lineage>
</organism>
<dbReference type="Proteomes" id="UP000526501">
    <property type="component" value="Unassembled WGS sequence"/>
</dbReference>
<name>A0A7X1E6I0_9BACT</name>
<feature type="domain" description="HTH luxR-type" evidence="4">
    <location>
        <begin position="141"/>
        <end position="206"/>
    </location>
</feature>
<dbReference type="SMART" id="SM00421">
    <property type="entry name" value="HTH_LUXR"/>
    <property type="match status" value="1"/>
</dbReference>
<dbReference type="InterPro" id="IPR000792">
    <property type="entry name" value="Tscrpt_reg_LuxR_C"/>
</dbReference>
<evidence type="ECO:0000256" key="2">
    <source>
        <dbReference type="ARBA" id="ARBA00023125"/>
    </source>
</evidence>
<dbReference type="GO" id="GO:0003677">
    <property type="term" value="F:DNA binding"/>
    <property type="evidence" value="ECO:0007669"/>
    <property type="project" value="UniProtKB-KW"/>
</dbReference>
<evidence type="ECO:0000259" key="4">
    <source>
        <dbReference type="PROSITE" id="PS50043"/>
    </source>
</evidence>
<dbReference type="InterPro" id="IPR039420">
    <property type="entry name" value="WalR-like"/>
</dbReference>
<keyword evidence="7" id="KW-1185">Reference proteome</keyword>
<accession>A0A7X1E6I0</accession>
<dbReference type="InterPro" id="IPR058245">
    <property type="entry name" value="NreC/VraR/RcsB-like_REC"/>
</dbReference>
<dbReference type="PROSITE" id="PS50043">
    <property type="entry name" value="HTH_LUXR_2"/>
    <property type="match status" value="1"/>
</dbReference>
<dbReference type="Pfam" id="PF00072">
    <property type="entry name" value="Response_reg"/>
    <property type="match status" value="1"/>
</dbReference>
<evidence type="ECO:0000256" key="3">
    <source>
        <dbReference type="PROSITE-ProRule" id="PRU00169"/>
    </source>
</evidence>
<dbReference type="CDD" id="cd17535">
    <property type="entry name" value="REC_NarL-like"/>
    <property type="match status" value="1"/>
</dbReference>
<dbReference type="PROSITE" id="PS00622">
    <property type="entry name" value="HTH_LUXR_1"/>
    <property type="match status" value="1"/>
</dbReference>
<dbReference type="GO" id="GO:0006355">
    <property type="term" value="P:regulation of DNA-templated transcription"/>
    <property type="evidence" value="ECO:0007669"/>
    <property type="project" value="InterPro"/>
</dbReference>
<comment type="caution">
    <text evidence="6">The sequence shown here is derived from an EMBL/GenBank/DDBJ whole genome shotgun (WGS) entry which is preliminary data.</text>
</comment>
<keyword evidence="2" id="KW-0238">DNA-binding</keyword>
<dbReference type="InterPro" id="IPR011006">
    <property type="entry name" value="CheY-like_superfamily"/>
</dbReference>
<reference evidence="6 7" key="1">
    <citation type="submission" date="2020-07" db="EMBL/GenBank/DDBJ databases">
        <authorList>
            <person name="Feng X."/>
        </authorList>
    </citation>
    <scope>NUCLEOTIDE SEQUENCE [LARGE SCALE GENOMIC DNA]</scope>
    <source>
        <strain evidence="6 7">JCM23202</strain>
    </source>
</reference>
<keyword evidence="1 3" id="KW-0597">Phosphoprotein</keyword>
<proteinExistence type="predicted"/>
<evidence type="ECO:0000259" key="5">
    <source>
        <dbReference type="PROSITE" id="PS50110"/>
    </source>
</evidence>
<dbReference type="SMART" id="SM00448">
    <property type="entry name" value="REC"/>
    <property type="match status" value="1"/>
</dbReference>
<dbReference type="Gene3D" id="3.40.50.2300">
    <property type="match status" value="1"/>
</dbReference>
<dbReference type="CDD" id="cd06170">
    <property type="entry name" value="LuxR_C_like"/>
    <property type="match status" value="1"/>
</dbReference>
<dbReference type="EMBL" id="JACHVC010000001">
    <property type="protein sequence ID" value="MBC2604715.1"/>
    <property type="molecule type" value="Genomic_DNA"/>
</dbReference>